<organism evidence="2 3">
    <name type="scientific">Eiseniibacteriota bacterium</name>
    <dbReference type="NCBI Taxonomy" id="2212470"/>
    <lineage>
        <taxon>Bacteria</taxon>
        <taxon>Candidatus Eiseniibacteriota</taxon>
    </lineage>
</organism>
<dbReference type="Proteomes" id="UP000316292">
    <property type="component" value="Unassembled WGS sequence"/>
</dbReference>
<dbReference type="EMBL" id="VBOR01000086">
    <property type="protein sequence ID" value="TMQ48176.1"/>
    <property type="molecule type" value="Genomic_DNA"/>
</dbReference>
<name>A0A538SA14_UNCEI</name>
<comment type="caution">
    <text evidence="2">The sequence shown here is derived from an EMBL/GenBank/DDBJ whole genome shotgun (WGS) entry which is preliminary data.</text>
</comment>
<proteinExistence type="predicted"/>
<evidence type="ECO:0000313" key="2">
    <source>
        <dbReference type="EMBL" id="TMQ48176.1"/>
    </source>
</evidence>
<sequence length="108" mass="10717">MTKVTAGILAGILLGALYGLYNTWGDWSGPAVSASLLGRAAQGIINGVLAAYANKGSTPLWRGALWGILLGLGLGVLAGLPSHSIPQALPPSAIVGLGCGLAAAKAKR</sequence>
<dbReference type="AlphaFoldDB" id="A0A538SA14"/>
<keyword evidence="1" id="KW-0472">Membrane</keyword>
<keyword evidence="1" id="KW-0812">Transmembrane</keyword>
<keyword evidence="1" id="KW-1133">Transmembrane helix</keyword>
<reference evidence="2 3" key="1">
    <citation type="journal article" date="2019" name="Nat. Microbiol.">
        <title>Mediterranean grassland soil C-N compound turnover is dependent on rainfall and depth, and is mediated by genomically divergent microorganisms.</title>
        <authorList>
            <person name="Diamond S."/>
            <person name="Andeer P.F."/>
            <person name="Li Z."/>
            <person name="Crits-Christoph A."/>
            <person name="Burstein D."/>
            <person name="Anantharaman K."/>
            <person name="Lane K.R."/>
            <person name="Thomas B.C."/>
            <person name="Pan C."/>
            <person name="Northen T.R."/>
            <person name="Banfield J.F."/>
        </authorList>
    </citation>
    <scope>NUCLEOTIDE SEQUENCE [LARGE SCALE GENOMIC DNA]</scope>
    <source>
        <strain evidence="2">WS_1</strain>
    </source>
</reference>
<protein>
    <submittedName>
        <fullName evidence="2">Uncharacterized protein</fullName>
    </submittedName>
</protein>
<gene>
    <name evidence="2" type="ORF">E6K71_07910</name>
</gene>
<accession>A0A538SA14</accession>
<feature type="transmembrane region" description="Helical" evidence="1">
    <location>
        <begin position="64"/>
        <end position="82"/>
    </location>
</feature>
<evidence type="ECO:0000256" key="1">
    <source>
        <dbReference type="SAM" id="Phobius"/>
    </source>
</evidence>
<evidence type="ECO:0000313" key="3">
    <source>
        <dbReference type="Proteomes" id="UP000316292"/>
    </source>
</evidence>